<evidence type="ECO:0000313" key="1">
    <source>
        <dbReference type="EMBL" id="OMJ85203.1"/>
    </source>
</evidence>
<protein>
    <submittedName>
        <fullName evidence="1">Uncharacterized protein</fullName>
    </submittedName>
</protein>
<keyword evidence="2" id="KW-1185">Reference proteome</keyword>
<evidence type="ECO:0000313" key="2">
    <source>
        <dbReference type="Proteomes" id="UP000187209"/>
    </source>
</evidence>
<organism evidence="1 2">
    <name type="scientific">Stentor coeruleus</name>
    <dbReference type="NCBI Taxonomy" id="5963"/>
    <lineage>
        <taxon>Eukaryota</taxon>
        <taxon>Sar</taxon>
        <taxon>Alveolata</taxon>
        <taxon>Ciliophora</taxon>
        <taxon>Postciliodesmatophora</taxon>
        <taxon>Heterotrichea</taxon>
        <taxon>Heterotrichida</taxon>
        <taxon>Stentoridae</taxon>
        <taxon>Stentor</taxon>
    </lineage>
</organism>
<reference evidence="1 2" key="1">
    <citation type="submission" date="2016-11" db="EMBL/GenBank/DDBJ databases">
        <title>The macronuclear genome of Stentor coeruleus: a giant cell with tiny introns.</title>
        <authorList>
            <person name="Slabodnick M."/>
            <person name="Ruby J.G."/>
            <person name="Reiff S.B."/>
            <person name="Swart E.C."/>
            <person name="Gosai S."/>
            <person name="Prabakaran S."/>
            <person name="Witkowska E."/>
            <person name="Larue G.E."/>
            <person name="Fisher S."/>
            <person name="Freeman R.M."/>
            <person name="Gunawardena J."/>
            <person name="Chu W."/>
            <person name="Stover N.A."/>
            <person name="Gregory B.D."/>
            <person name="Nowacki M."/>
            <person name="Derisi J."/>
            <person name="Roy S.W."/>
            <person name="Marshall W.F."/>
            <person name="Sood P."/>
        </authorList>
    </citation>
    <scope>NUCLEOTIDE SEQUENCE [LARGE SCALE GENOMIC DNA]</scope>
    <source>
        <strain evidence="1">WM001</strain>
    </source>
</reference>
<accession>A0A1R2C868</accession>
<comment type="caution">
    <text evidence="1">The sequence shown here is derived from an EMBL/GenBank/DDBJ whole genome shotgun (WGS) entry which is preliminary data.</text>
</comment>
<gene>
    <name evidence="1" type="ORF">SteCoe_13516</name>
</gene>
<name>A0A1R2C868_9CILI</name>
<dbReference type="Proteomes" id="UP000187209">
    <property type="component" value="Unassembled WGS sequence"/>
</dbReference>
<dbReference type="EMBL" id="MPUH01000244">
    <property type="protein sequence ID" value="OMJ85203.1"/>
    <property type="molecule type" value="Genomic_DNA"/>
</dbReference>
<sequence>MGKPPEIRRFSEYRFDNKKNPSFKRKIKDKQIENQILLEKIKTLKMEIESRVFEEGNSMMQLTARNQEKIDYFKQKLESLQKKRQGLEIHQQYISTCQKLMVDNSRLVSEIGILKEKICNKKENQITEKDALEISYKLKSLEEEQNKTIESNFELKKELSLKRKENYERDDKFMSFASREMLIHIYADIQKILMVARRVSKRDQIKINELIMMPYETVSYDPVQMIGLVRKSTQELREVISDLYAEKCCDGCNYF</sequence>
<proteinExistence type="predicted"/>
<dbReference type="AlphaFoldDB" id="A0A1R2C868"/>